<comment type="similarity">
    <text evidence="1">Belongs to the aldose epimerase family.</text>
</comment>
<evidence type="ECO:0000256" key="2">
    <source>
        <dbReference type="ARBA" id="ARBA00023235"/>
    </source>
</evidence>
<keyword evidence="5" id="KW-1185">Reference proteome</keyword>
<dbReference type="PANTHER" id="PTHR10091:SF0">
    <property type="entry name" value="GALACTOSE MUTAROTASE"/>
    <property type="match status" value="1"/>
</dbReference>
<dbReference type="InterPro" id="IPR014718">
    <property type="entry name" value="GH-type_carb-bd"/>
</dbReference>
<evidence type="ECO:0000256" key="1">
    <source>
        <dbReference type="ARBA" id="ARBA00006206"/>
    </source>
</evidence>
<organism evidence="4 5">
    <name type="scientific">Microthyrium microscopicum</name>
    <dbReference type="NCBI Taxonomy" id="703497"/>
    <lineage>
        <taxon>Eukaryota</taxon>
        <taxon>Fungi</taxon>
        <taxon>Dikarya</taxon>
        <taxon>Ascomycota</taxon>
        <taxon>Pezizomycotina</taxon>
        <taxon>Dothideomycetes</taxon>
        <taxon>Dothideomycetes incertae sedis</taxon>
        <taxon>Microthyriales</taxon>
        <taxon>Microthyriaceae</taxon>
        <taxon>Microthyrium</taxon>
    </lineage>
</organism>
<dbReference type="GO" id="GO:0006006">
    <property type="term" value="P:glucose metabolic process"/>
    <property type="evidence" value="ECO:0007669"/>
    <property type="project" value="TreeGrafter"/>
</dbReference>
<dbReference type="EMBL" id="MU004238">
    <property type="protein sequence ID" value="KAF2666649.1"/>
    <property type="molecule type" value="Genomic_DNA"/>
</dbReference>
<protein>
    <submittedName>
        <fullName evidence="4">Galactose mutarotase-like protein</fullName>
    </submittedName>
</protein>
<dbReference type="InterPro" id="IPR047215">
    <property type="entry name" value="Galactose_mutarotase-like"/>
</dbReference>
<gene>
    <name evidence="4" type="ORF">BT63DRAFT_415768</name>
</gene>
<reference evidence="4" key="1">
    <citation type="journal article" date="2020" name="Stud. Mycol.">
        <title>101 Dothideomycetes genomes: a test case for predicting lifestyles and emergence of pathogens.</title>
        <authorList>
            <person name="Haridas S."/>
            <person name="Albert R."/>
            <person name="Binder M."/>
            <person name="Bloem J."/>
            <person name="Labutti K."/>
            <person name="Salamov A."/>
            <person name="Andreopoulos B."/>
            <person name="Baker S."/>
            <person name="Barry K."/>
            <person name="Bills G."/>
            <person name="Bluhm B."/>
            <person name="Cannon C."/>
            <person name="Castanera R."/>
            <person name="Culley D."/>
            <person name="Daum C."/>
            <person name="Ezra D."/>
            <person name="Gonzalez J."/>
            <person name="Henrissat B."/>
            <person name="Kuo A."/>
            <person name="Liang C."/>
            <person name="Lipzen A."/>
            <person name="Lutzoni F."/>
            <person name="Magnuson J."/>
            <person name="Mondo S."/>
            <person name="Nolan M."/>
            <person name="Ohm R."/>
            <person name="Pangilinan J."/>
            <person name="Park H.-J."/>
            <person name="Ramirez L."/>
            <person name="Alfaro M."/>
            <person name="Sun H."/>
            <person name="Tritt A."/>
            <person name="Yoshinaga Y."/>
            <person name="Zwiers L.-H."/>
            <person name="Turgeon B."/>
            <person name="Goodwin S."/>
            <person name="Spatafora J."/>
            <person name="Crous P."/>
            <person name="Grigoriev I."/>
        </authorList>
    </citation>
    <scope>NUCLEOTIDE SEQUENCE</scope>
    <source>
        <strain evidence="4">CBS 115976</strain>
    </source>
</reference>
<name>A0A6A6U2Z8_9PEZI</name>
<dbReference type="CDD" id="cd09019">
    <property type="entry name" value="galactose_mutarotase_like"/>
    <property type="match status" value="1"/>
</dbReference>
<evidence type="ECO:0000313" key="4">
    <source>
        <dbReference type="EMBL" id="KAF2666649.1"/>
    </source>
</evidence>
<accession>A0A6A6U2Z8</accession>
<keyword evidence="3" id="KW-0119">Carbohydrate metabolism</keyword>
<proteinExistence type="inferred from homology"/>
<evidence type="ECO:0000313" key="5">
    <source>
        <dbReference type="Proteomes" id="UP000799302"/>
    </source>
</evidence>
<dbReference type="GO" id="GO:0033499">
    <property type="term" value="P:galactose catabolic process via UDP-galactose, Leloir pathway"/>
    <property type="evidence" value="ECO:0007669"/>
    <property type="project" value="TreeGrafter"/>
</dbReference>
<dbReference type="Gene3D" id="2.70.98.10">
    <property type="match status" value="1"/>
</dbReference>
<sequence length="343" mass="37491">MASSEQNSSGLPVADFLPLGAIIQSFRVGGVNIVQNFSTSELYEQYNEPYFGETIGRVANRISGAKIEDLNGKSYPLPANNGPNCLHGGASGWGKKVWDMSEPMTNSDGSVSTTFRYSSKDGDEGFPGDTNTTVIYTQSIETCPLGETVSVLEMEYEVELVGDLEETVIGMTNHSYFNLSGAKSIENTQVTLATDKHLPVDDDLIPTGEITPYPGGFAHSTFTLGPEEPDIDHCFILNEDPSSVASDTRSNEMQKIASFFHPDSKIHLEVYSTEPAFQFYTGKFIDVPAVGDHPARGPRSGFCVEPSRYVNAVNTAKWKRMAVLKKGEKYGSRSKYCAWKARG</sequence>
<dbReference type="GO" id="GO:0030246">
    <property type="term" value="F:carbohydrate binding"/>
    <property type="evidence" value="ECO:0007669"/>
    <property type="project" value="InterPro"/>
</dbReference>
<dbReference type="GO" id="GO:0004034">
    <property type="term" value="F:aldose 1-epimerase activity"/>
    <property type="evidence" value="ECO:0007669"/>
    <property type="project" value="TreeGrafter"/>
</dbReference>
<evidence type="ECO:0000256" key="3">
    <source>
        <dbReference type="ARBA" id="ARBA00023277"/>
    </source>
</evidence>
<dbReference type="Proteomes" id="UP000799302">
    <property type="component" value="Unassembled WGS sequence"/>
</dbReference>
<dbReference type="AlphaFoldDB" id="A0A6A6U2Z8"/>
<dbReference type="PANTHER" id="PTHR10091">
    <property type="entry name" value="ALDOSE-1-EPIMERASE"/>
    <property type="match status" value="1"/>
</dbReference>
<dbReference type="InterPro" id="IPR008183">
    <property type="entry name" value="Aldose_1/G6P_1-epimerase"/>
</dbReference>
<dbReference type="Pfam" id="PF01263">
    <property type="entry name" value="Aldose_epim"/>
    <property type="match status" value="1"/>
</dbReference>
<dbReference type="SUPFAM" id="SSF74650">
    <property type="entry name" value="Galactose mutarotase-like"/>
    <property type="match status" value="1"/>
</dbReference>
<dbReference type="OrthoDB" id="274691at2759"/>
<keyword evidence="2" id="KW-0413">Isomerase</keyword>
<dbReference type="InterPro" id="IPR011013">
    <property type="entry name" value="Gal_mutarotase_sf_dom"/>
</dbReference>